<evidence type="ECO:0000313" key="2">
    <source>
        <dbReference type="Proteomes" id="UP000529795"/>
    </source>
</evidence>
<comment type="caution">
    <text evidence="1">The sequence shown here is derived from an EMBL/GenBank/DDBJ whole genome shotgun (WGS) entry which is preliminary data.</text>
</comment>
<dbReference type="RefSeq" id="WP_183984244.1">
    <property type="nucleotide sequence ID" value="NZ_JACIEV010000005.1"/>
</dbReference>
<reference evidence="1 2" key="1">
    <citation type="submission" date="2020-08" db="EMBL/GenBank/DDBJ databases">
        <title>Genomic Encyclopedia of Type Strains, Phase IV (KMG-IV): sequencing the most valuable type-strain genomes for metagenomic binning, comparative biology and taxonomic classification.</title>
        <authorList>
            <person name="Goeker M."/>
        </authorList>
    </citation>
    <scope>NUCLEOTIDE SEQUENCE [LARGE SCALE GENOMIC DNA]</scope>
    <source>
        <strain evidence="1 2">YC6723</strain>
    </source>
</reference>
<keyword evidence="2" id="KW-1185">Reference proteome</keyword>
<dbReference type="Proteomes" id="UP000529795">
    <property type="component" value="Unassembled WGS sequence"/>
</dbReference>
<dbReference type="AlphaFoldDB" id="A0A840F7X3"/>
<sequence length="147" mass="16598">MLKVAVYLNDVGSDGGPFQLFSRVDERQNDRHGYRYHEADEVHFRELFGENYADSVTSCTGPAGTVVFADTAKYFHRGAPAFARDRAAAFFSYFARRPRHPFFCERSGLTRDQLAVIAAGLPKRQQDAVLWHQALPLPLRMIPPAPL</sequence>
<gene>
    <name evidence="1" type="ORF">GGQ80_001970</name>
</gene>
<evidence type="ECO:0000313" key="1">
    <source>
        <dbReference type="EMBL" id="MBB4154060.1"/>
    </source>
</evidence>
<proteinExistence type="predicted"/>
<organism evidence="1 2">
    <name type="scientific">Sphingomonas jinjuensis</name>
    <dbReference type="NCBI Taxonomy" id="535907"/>
    <lineage>
        <taxon>Bacteria</taxon>
        <taxon>Pseudomonadati</taxon>
        <taxon>Pseudomonadota</taxon>
        <taxon>Alphaproteobacteria</taxon>
        <taxon>Sphingomonadales</taxon>
        <taxon>Sphingomonadaceae</taxon>
        <taxon>Sphingomonas</taxon>
    </lineage>
</organism>
<dbReference type="EMBL" id="JACIEV010000005">
    <property type="protein sequence ID" value="MBB4154060.1"/>
    <property type="molecule type" value="Genomic_DNA"/>
</dbReference>
<accession>A0A840F7X3</accession>
<name>A0A840F7X3_9SPHN</name>
<protein>
    <submittedName>
        <fullName evidence="1">Uncharacterized protein</fullName>
    </submittedName>
</protein>